<reference evidence="3 4" key="1">
    <citation type="submission" date="2019-02" db="EMBL/GenBank/DDBJ databases">
        <title>Deep-cultivation of Planctomycetes and their phenomic and genomic characterization uncovers novel biology.</title>
        <authorList>
            <person name="Wiegand S."/>
            <person name="Jogler M."/>
            <person name="Boedeker C."/>
            <person name="Pinto D."/>
            <person name="Vollmers J."/>
            <person name="Rivas-Marin E."/>
            <person name="Kohn T."/>
            <person name="Peeters S.H."/>
            <person name="Heuer A."/>
            <person name="Rast P."/>
            <person name="Oberbeckmann S."/>
            <person name="Bunk B."/>
            <person name="Jeske O."/>
            <person name="Meyerdierks A."/>
            <person name="Storesund J.E."/>
            <person name="Kallscheuer N."/>
            <person name="Luecker S."/>
            <person name="Lage O.M."/>
            <person name="Pohl T."/>
            <person name="Merkel B.J."/>
            <person name="Hornburger P."/>
            <person name="Mueller R.-W."/>
            <person name="Bruemmer F."/>
            <person name="Labrenz M."/>
            <person name="Spormann A.M."/>
            <person name="Op den Camp H."/>
            <person name="Overmann J."/>
            <person name="Amann R."/>
            <person name="Jetten M.S.M."/>
            <person name="Mascher T."/>
            <person name="Medema M.H."/>
            <person name="Devos D.P."/>
            <person name="Kaster A.-K."/>
            <person name="Ovreas L."/>
            <person name="Rohde M."/>
            <person name="Galperin M.Y."/>
            <person name="Jogler C."/>
        </authorList>
    </citation>
    <scope>NUCLEOTIDE SEQUENCE [LARGE SCALE GENOMIC DNA]</scope>
    <source>
        <strain evidence="3 4">FF011L</strain>
    </source>
</reference>
<evidence type="ECO:0000259" key="2">
    <source>
        <dbReference type="PROSITE" id="PS50006"/>
    </source>
</evidence>
<dbReference type="EMBL" id="CP036262">
    <property type="protein sequence ID" value="QDS94049.1"/>
    <property type="molecule type" value="Genomic_DNA"/>
</dbReference>
<dbReference type="Pfam" id="PF00498">
    <property type="entry name" value="FHA"/>
    <property type="match status" value="2"/>
</dbReference>
<feature type="domain" description="FHA" evidence="2">
    <location>
        <begin position="87"/>
        <end position="137"/>
    </location>
</feature>
<evidence type="ECO:0000256" key="1">
    <source>
        <dbReference type="SAM" id="Phobius"/>
    </source>
</evidence>
<dbReference type="SMART" id="SM00240">
    <property type="entry name" value="FHA"/>
    <property type="match status" value="2"/>
</dbReference>
<dbReference type="RefSeq" id="WP_145352101.1">
    <property type="nucleotide sequence ID" value="NZ_CP036262.1"/>
</dbReference>
<dbReference type="AlphaFoldDB" id="A0A517MGP9"/>
<gene>
    <name evidence="3" type="primary">fhaB_1</name>
    <name evidence="3" type="ORF">FF011L_28260</name>
</gene>
<evidence type="ECO:0000313" key="3">
    <source>
        <dbReference type="EMBL" id="QDS94049.1"/>
    </source>
</evidence>
<dbReference type="PROSITE" id="PS50006">
    <property type="entry name" value="FHA_DOMAIN"/>
    <property type="match status" value="2"/>
</dbReference>
<feature type="transmembrane region" description="Helical" evidence="1">
    <location>
        <begin position="220"/>
        <end position="241"/>
    </location>
</feature>
<keyword evidence="4" id="KW-1185">Reference proteome</keyword>
<dbReference type="Gene3D" id="2.60.200.20">
    <property type="match status" value="2"/>
</dbReference>
<dbReference type="PANTHER" id="PTHR23308">
    <property type="entry name" value="NUCLEAR INHIBITOR OF PROTEIN PHOSPHATASE-1"/>
    <property type="match status" value="1"/>
</dbReference>
<keyword evidence="1" id="KW-0472">Membrane</keyword>
<proteinExistence type="predicted"/>
<evidence type="ECO:0000313" key="4">
    <source>
        <dbReference type="Proteomes" id="UP000320672"/>
    </source>
</evidence>
<dbReference type="InterPro" id="IPR008984">
    <property type="entry name" value="SMAD_FHA_dom_sf"/>
</dbReference>
<feature type="domain" description="FHA" evidence="2">
    <location>
        <begin position="6"/>
        <end position="55"/>
    </location>
</feature>
<sequence>MADQQWLIGSGESCDLLVDEPKVSAAHCRLSRSGNFYSLEDLGSTNGTFVDGKRIRERQTVQPSNQITLGTSCPMPWPDSLGAKQIVLIGRAPESDFRITQPRISNLHARFLVGYQETWVLEDLHSTNGIAIKLRGVRHRVNRAVSVQPDQSVWIGNEQVAVEDLIAVAAEKPERPLPVSIKPAPVVDSLASDKRKKVAEAMLAIEAGRTESQGNRGVQYLLWFGAGMLLAILLYVLLVVYEDEIKSKIRLQPRSSFRAGMLG</sequence>
<organism evidence="3 4">
    <name type="scientific">Roseimaritima multifibrata</name>
    <dbReference type="NCBI Taxonomy" id="1930274"/>
    <lineage>
        <taxon>Bacteria</taxon>
        <taxon>Pseudomonadati</taxon>
        <taxon>Planctomycetota</taxon>
        <taxon>Planctomycetia</taxon>
        <taxon>Pirellulales</taxon>
        <taxon>Pirellulaceae</taxon>
        <taxon>Roseimaritima</taxon>
    </lineage>
</organism>
<protein>
    <submittedName>
        <fullName evidence="3">FHA domain-containing protein FhaB</fullName>
    </submittedName>
</protein>
<keyword evidence="1" id="KW-0812">Transmembrane</keyword>
<dbReference type="InterPro" id="IPR000253">
    <property type="entry name" value="FHA_dom"/>
</dbReference>
<dbReference type="InterPro" id="IPR050923">
    <property type="entry name" value="Cell_Proc_Reg/RNA_Proc"/>
</dbReference>
<name>A0A517MGP9_9BACT</name>
<keyword evidence="1" id="KW-1133">Transmembrane helix</keyword>
<dbReference type="SUPFAM" id="SSF49879">
    <property type="entry name" value="SMAD/FHA domain"/>
    <property type="match status" value="2"/>
</dbReference>
<dbReference type="OrthoDB" id="249606at2"/>
<accession>A0A517MGP9</accession>
<dbReference type="KEGG" id="rml:FF011L_28260"/>
<dbReference type="CDD" id="cd00060">
    <property type="entry name" value="FHA"/>
    <property type="match status" value="2"/>
</dbReference>
<dbReference type="Proteomes" id="UP000320672">
    <property type="component" value="Chromosome"/>
</dbReference>